<gene>
    <name evidence="3" type="primary">artP_1</name>
    <name evidence="4" type="ORF">DWZ29_04200</name>
    <name evidence="3" type="ORF">ERS852578_00583</name>
</gene>
<dbReference type="PANTHER" id="PTHR35936">
    <property type="entry name" value="MEMBRANE-BOUND LYTIC MUREIN TRANSGLYCOSYLASE F"/>
    <property type="match status" value="1"/>
</dbReference>
<dbReference type="PROSITE" id="PS51257">
    <property type="entry name" value="PROKAR_LIPOPROTEIN"/>
    <property type="match status" value="1"/>
</dbReference>
<dbReference type="Proteomes" id="UP000095390">
    <property type="component" value="Unassembled WGS sequence"/>
</dbReference>
<evidence type="ECO:0000313" key="3">
    <source>
        <dbReference type="EMBL" id="CUM84080.1"/>
    </source>
</evidence>
<evidence type="ECO:0000313" key="5">
    <source>
        <dbReference type="Proteomes" id="UP000095390"/>
    </source>
</evidence>
<feature type="domain" description="Solute-binding protein family 3/N-terminal" evidence="2">
    <location>
        <begin position="37"/>
        <end position="249"/>
    </location>
</feature>
<name>A0A173S1D0_9FIRM</name>
<dbReference type="Pfam" id="PF00497">
    <property type="entry name" value="SBP_bac_3"/>
    <property type="match status" value="1"/>
</dbReference>
<evidence type="ECO:0000313" key="4">
    <source>
        <dbReference type="EMBL" id="RHN15888.1"/>
    </source>
</evidence>
<proteinExistence type="predicted"/>
<keyword evidence="1" id="KW-0732">Signal</keyword>
<dbReference type="SMART" id="SM00062">
    <property type="entry name" value="PBPb"/>
    <property type="match status" value="1"/>
</dbReference>
<dbReference type="Proteomes" id="UP000283700">
    <property type="component" value="Unassembled WGS sequence"/>
</dbReference>
<dbReference type="EMBL" id="CYYC01000005">
    <property type="protein sequence ID" value="CUM84080.1"/>
    <property type="molecule type" value="Genomic_DNA"/>
</dbReference>
<dbReference type="OrthoDB" id="368476at2"/>
<dbReference type="SUPFAM" id="SSF53850">
    <property type="entry name" value="Periplasmic binding protein-like II"/>
    <property type="match status" value="1"/>
</dbReference>
<organism evidence="3 5">
    <name type="scientific">Anaerobutyricum hallii</name>
    <dbReference type="NCBI Taxonomy" id="39488"/>
    <lineage>
        <taxon>Bacteria</taxon>
        <taxon>Bacillati</taxon>
        <taxon>Bacillota</taxon>
        <taxon>Clostridia</taxon>
        <taxon>Lachnospirales</taxon>
        <taxon>Lachnospiraceae</taxon>
        <taxon>Anaerobutyricum</taxon>
    </lineage>
</organism>
<dbReference type="AlphaFoldDB" id="A0A173S1D0"/>
<evidence type="ECO:0000256" key="1">
    <source>
        <dbReference type="ARBA" id="ARBA00022729"/>
    </source>
</evidence>
<sequence length="250" mass="28131">MRKKKRIPVSIMLLVFLFLLTGCTLGGTKQEAETKVDYYIGVIDDNAPYYYEEDGLPKGYYADFVAAMAKEEPFTYKFVPVDASSYNENLSKKSIDGFIGATNASSGKNILASKSFYTSNICVLAPKSSNISTLKQIKDNSIAAPADTEEEVFAKYLANRYKGRAVPFLSVKEALSDIEAGNTQILVADKEYYKQHKETFKSWKVLKTSHRFQNEHRLFMQKDGKLQEIYSKGIKALETNGSLEHFSNTL</sequence>
<dbReference type="RefSeq" id="WP_005350131.1">
    <property type="nucleotide sequence ID" value="NZ_CAKXER010000040.1"/>
</dbReference>
<reference evidence="4 6" key="2">
    <citation type="submission" date="2018-08" db="EMBL/GenBank/DDBJ databases">
        <title>A genome reference for cultivated species of the human gut microbiota.</title>
        <authorList>
            <person name="Zou Y."/>
            <person name="Xue W."/>
            <person name="Luo G."/>
        </authorList>
    </citation>
    <scope>NUCLEOTIDE SEQUENCE [LARGE SCALE GENOMIC DNA]</scope>
    <source>
        <strain evidence="4 6">AF31-17AC</strain>
    </source>
</reference>
<evidence type="ECO:0000259" key="2">
    <source>
        <dbReference type="SMART" id="SM00062"/>
    </source>
</evidence>
<dbReference type="EMBL" id="QRQO01000007">
    <property type="protein sequence ID" value="RHN15888.1"/>
    <property type="molecule type" value="Genomic_DNA"/>
</dbReference>
<dbReference type="Gene3D" id="3.40.190.10">
    <property type="entry name" value="Periplasmic binding protein-like II"/>
    <property type="match status" value="2"/>
</dbReference>
<evidence type="ECO:0000313" key="6">
    <source>
        <dbReference type="Proteomes" id="UP000283700"/>
    </source>
</evidence>
<accession>A0A173S1D0</accession>
<dbReference type="GeneID" id="75048331"/>
<dbReference type="PANTHER" id="PTHR35936:SF19">
    <property type="entry name" value="AMINO-ACID-BINDING PROTEIN YXEM-RELATED"/>
    <property type="match status" value="1"/>
</dbReference>
<reference evidence="3 5" key="1">
    <citation type="submission" date="2015-09" db="EMBL/GenBank/DDBJ databases">
        <authorList>
            <consortium name="Pathogen Informatics"/>
        </authorList>
    </citation>
    <scope>NUCLEOTIDE SEQUENCE [LARGE SCALE GENOMIC DNA]</scope>
    <source>
        <strain evidence="3 5">2789STDY5834966</strain>
    </source>
</reference>
<protein>
    <submittedName>
        <fullName evidence="3">Arginine-binding extracellular protein ArtP</fullName>
    </submittedName>
</protein>
<dbReference type="InterPro" id="IPR001638">
    <property type="entry name" value="Solute-binding_3/MltF_N"/>
</dbReference>